<comment type="caution">
    <text evidence="5">The sequence shown here is derived from an EMBL/GenBank/DDBJ whole genome shotgun (WGS) entry which is preliminary data.</text>
</comment>
<dbReference type="InterPro" id="IPR025166">
    <property type="entry name" value="Integrase_DNA_bind_dom"/>
</dbReference>
<evidence type="ECO:0000313" key="6">
    <source>
        <dbReference type="Proteomes" id="UP000609726"/>
    </source>
</evidence>
<dbReference type="Pfam" id="PF00589">
    <property type="entry name" value="Phage_integrase"/>
    <property type="match status" value="1"/>
</dbReference>
<dbReference type="PANTHER" id="PTHR30629">
    <property type="entry name" value="PROPHAGE INTEGRASE"/>
    <property type="match status" value="1"/>
</dbReference>
<evidence type="ECO:0000313" key="5">
    <source>
        <dbReference type="EMBL" id="NHZ93639.1"/>
    </source>
</evidence>
<dbReference type="Gene3D" id="1.10.443.10">
    <property type="entry name" value="Intergrase catalytic core"/>
    <property type="match status" value="1"/>
</dbReference>
<protein>
    <submittedName>
        <fullName evidence="5">DUF4102 domain-containing protein</fullName>
    </submittedName>
</protein>
<evidence type="ECO:0000256" key="2">
    <source>
        <dbReference type="ARBA" id="ARBA00022908"/>
    </source>
</evidence>
<comment type="similarity">
    <text evidence="1">Belongs to the 'phage' integrase family.</text>
</comment>
<evidence type="ECO:0000256" key="3">
    <source>
        <dbReference type="ARBA" id="ARBA00023172"/>
    </source>
</evidence>
<dbReference type="InterPro" id="IPR013762">
    <property type="entry name" value="Integrase-like_cat_sf"/>
</dbReference>
<name>A0ABX0P2T3_9BURK</name>
<evidence type="ECO:0000259" key="4">
    <source>
        <dbReference type="PROSITE" id="PS51898"/>
    </source>
</evidence>
<dbReference type="InterPro" id="IPR050808">
    <property type="entry name" value="Phage_Integrase"/>
</dbReference>
<feature type="domain" description="Tyr recombinase" evidence="4">
    <location>
        <begin position="236"/>
        <end position="408"/>
    </location>
</feature>
<dbReference type="RefSeq" id="WP_166882324.1">
    <property type="nucleotide sequence ID" value="NZ_WHJH01000082.1"/>
</dbReference>
<dbReference type="InterPro" id="IPR002104">
    <property type="entry name" value="Integrase_catalytic"/>
</dbReference>
<gene>
    <name evidence="5" type="ORF">F2P45_32265</name>
</gene>
<dbReference type="InterPro" id="IPR038488">
    <property type="entry name" value="Integrase_DNA-bd_sf"/>
</dbReference>
<dbReference type="PROSITE" id="PS51898">
    <property type="entry name" value="TYR_RECOMBINASE"/>
    <property type="match status" value="1"/>
</dbReference>
<dbReference type="SUPFAM" id="SSF56349">
    <property type="entry name" value="DNA breaking-rejoining enzymes"/>
    <property type="match status" value="1"/>
</dbReference>
<reference evidence="5 6" key="1">
    <citation type="submission" date="2019-10" db="EMBL/GenBank/DDBJ databases">
        <title>Taxonomy of Antarctic Massilia spp.: description of Massilia rubra sp. nov., Massilia aquatica sp. nov., Massilia mucilaginosa sp. nov., Massilia frigida sp. nov. isolated from streams, lakes and regoliths.</title>
        <authorList>
            <person name="Holochova P."/>
            <person name="Sedlacek I."/>
            <person name="Kralova S."/>
            <person name="Maslanova I."/>
            <person name="Busse H.-J."/>
            <person name="Stankova E."/>
            <person name="Vrbovska V."/>
            <person name="Kovarovic V."/>
            <person name="Bartak M."/>
            <person name="Svec P."/>
            <person name="Pantucek R."/>
        </authorList>
    </citation>
    <scope>NUCLEOTIDE SEQUENCE [LARGE SCALE GENOMIC DNA]</scope>
    <source>
        <strain evidence="5 6">CCM 8733</strain>
    </source>
</reference>
<dbReference type="Pfam" id="PF13356">
    <property type="entry name" value="Arm-DNA-bind_3"/>
    <property type="match status" value="1"/>
</dbReference>
<dbReference type="Gene3D" id="3.30.160.390">
    <property type="entry name" value="Integrase, DNA-binding domain"/>
    <property type="match status" value="1"/>
</dbReference>
<keyword evidence="2" id="KW-0229">DNA integration</keyword>
<organism evidence="5 6">
    <name type="scientific">Massilia mucilaginosa</name>
    <dbReference type="NCBI Taxonomy" id="2609282"/>
    <lineage>
        <taxon>Bacteria</taxon>
        <taxon>Pseudomonadati</taxon>
        <taxon>Pseudomonadota</taxon>
        <taxon>Betaproteobacteria</taxon>
        <taxon>Burkholderiales</taxon>
        <taxon>Oxalobacteraceae</taxon>
        <taxon>Telluria group</taxon>
        <taxon>Massilia</taxon>
    </lineage>
</organism>
<keyword evidence="3" id="KW-0233">DNA recombination</keyword>
<dbReference type="Proteomes" id="UP000609726">
    <property type="component" value="Unassembled WGS sequence"/>
</dbReference>
<evidence type="ECO:0000256" key="1">
    <source>
        <dbReference type="ARBA" id="ARBA00008857"/>
    </source>
</evidence>
<accession>A0ABX0P2T3</accession>
<proteinExistence type="inferred from homology"/>
<dbReference type="EMBL" id="WHJH01000082">
    <property type="protein sequence ID" value="NHZ93639.1"/>
    <property type="molecule type" value="Genomic_DNA"/>
</dbReference>
<dbReference type="InterPro" id="IPR011010">
    <property type="entry name" value="DNA_brk_join_enz"/>
</dbReference>
<sequence>MAKVNFSIERLNNFACEPGKQQSILWDAKAPGLGLRVTAAGARSFVFETRLNGKTLRITIGDVRTWPIGKAQAEATRYKAQTDQGVDPRQVRTDQHAAQKKALASASAAALRDAVTLGDVWKEYVAERMGQWSEHHIAAHRKIIQSGGEVRKRSPKLTQPGPLASMASLRLVDLNMERVEAWAKSEAAIRPSSARLAIRLLKACLNWCTAHPVYSAVVTFNAATSTKARESLGKPKLKHDLLQREQLAAWFEAVQRIGNPVISAYLQVLLLVGARREELAGLRWVDVDFRWNSMKLGDKVEEFRMVPLTPYVSKLLNALPRRNEWVFSSPAAESGRLAEPRIAHNQALAVAGLPPLTLHGLRRSFATLSEWVETPAGIAAQIQGHAPQGVREQNYIRRPLDLLRMWHTKIEAWMLEQAEIVFIPVVPGLRAVAAV</sequence>
<dbReference type="PANTHER" id="PTHR30629:SF6">
    <property type="entry name" value="PROPHAGE INTEGRASE INTA-RELATED"/>
    <property type="match status" value="1"/>
</dbReference>
<keyword evidence="6" id="KW-1185">Reference proteome</keyword>